<protein>
    <submittedName>
        <fullName evidence="1">Uncharacterized protein</fullName>
    </submittedName>
</protein>
<proteinExistence type="predicted"/>
<dbReference type="AlphaFoldDB" id="A0A0F9CJL8"/>
<accession>A0A0F9CJL8</accession>
<dbReference type="EMBL" id="LAZR01043932">
    <property type="protein sequence ID" value="KKL05896.1"/>
    <property type="molecule type" value="Genomic_DNA"/>
</dbReference>
<name>A0A0F9CJL8_9ZZZZ</name>
<comment type="caution">
    <text evidence="1">The sequence shown here is derived from an EMBL/GenBank/DDBJ whole genome shotgun (WGS) entry which is preliminary data.</text>
</comment>
<sequence>MKYYFITYQYYSTYDSSKWMKNDILTIHPFKWLEDMKNNEIEERDGQKYFVGTWTLINFYEISKKQYDRLKSGVFKND</sequence>
<reference evidence="1" key="1">
    <citation type="journal article" date="2015" name="Nature">
        <title>Complex archaea that bridge the gap between prokaryotes and eukaryotes.</title>
        <authorList>
            <person name="Spang A."/>
            <person name="Saw J.H."/>
            <person name="Jorgensen S.L."/>
            <person name="Zaremba-Niedzwiedzka K."/>
            <person name="Martijn J."/>
            <person name="Lind A.E."/>
            <person name="van Eijk R."/>
            <person name="Schleper C."/>
            <person name="Guy L."/>
            <person name="Ettema T.J."/>
        </authorList>
    </citation>
    <scope>NUCLEOTIDE SEQUENCE</scope>
</reference>
<evidence type="ECO:0000313" key="1">
    <source>
        <dbReference type="EMBL" id="KKL05896.1"/>
    </source>
</evidence>
<gene>
    <name evidence="1" type="ORF">LCGC14_2601440</name>
</gene>
<organism evidence="1">
    <name type="scientific">marine sediment metagenome</name>
    <dbReference type="NCBI Taxonomy" id="412755"/>
    <lineage>
        <taxon>unclassified sequences</taxon>
        <taxon>metagenomes</taxon>
        <taxon>ecological metagenomes</taxon>
    </lineage>
</organism>